<evidence type="ECO:0000256" key="2">
    <source>
        <dbReference type="ARBA" id="ARBA00023043"/>
    </source>
</evidence>
<evidence type="ECO:0000256" key="4">
    <source>
        <dbReference type="SAM" id="MobiDB-lite"/>
    </source>
</evidence>
<dbReference type="InterPro" id="IPR001810">
    <property type="entry name" value="F-box_dom"/>
</dbReference>
<feature type="domain" description="F-box" evidence="5">
    <location>
        <begin position="5"/>
        <end position="49"/>
    </location>
</feature>
<dbReference type="PANTHER" id="PTHR24123:SF33">
    <property type="entry name" value="PROTEIN HOS4"/>
    <property type="match status" value="1"/>
</dbReference>
<dbReference type="RefSeq" id="XP_004338465.1">
    <property type="nucleotide sequence ID" value="XM_004338417.1"/>
</dbReference>
<dbReference type="Gene3D" id="1.20.1280.50">
    <property type="match status" value="1"/>
</dbReference>
<evidence type="ECO:0000256" key="3">
    <source>
        <dbReference type="PROSITE-ProRule" id="PRU00023"/>
    </source>
</evidence>
<reference evidence="6 7" key="1">
    <citation type="journal article" date="2013" name="Genome Biol.">
        <title>Genome of Acanthamoeba castellanii highlights extensive lateral gene transfer and early evolution of tyrosine kinase signaling.</title>
        <authorList>
            <person name="Clarke M."/>
            <person name="Lohan A.J."/>
            <person name="Liu B."/>
            <person name="Lagkouvardos I."/>
            <person name="Roy S."/>
            <person name="Zafar N."/>
            <person name="Bertelli C."/>
            <person name="Schilde C."/>
            <person name="Kianianmomeni A."/>
            <person name="Burglin T.R."/>
            <person name="Frech C."/>
            <person name="Turcotte B."/>
            <person name="Kopec K.O."/>
            <person name="Synnott J.M."/>
            <person name="Choo C."/>
            <person name="Paponov I."/>
            <person name="Finkler A."/>
            <person name="Soon Heng Tan C."/>
            <person name="Hutchins A.P."/>
            <person name="Weinmeier T."/>
            <person name="Rattei T."/>
            <person name="Chu J.S."/>
            <person name="Gimenez G."/>
            <person name="Irimia M."/>
            <person name="Rigden D.J."/>
            <person name="Fitzpatrick D.A."/>
            <person name="Lorenzo-Morales J."/>
            <person name="Bateman A."/>
            <person name="Chiu C.H."/>
            <person name="Tang P."/>
            <person name="Hegemann P."/>
            <person name="Fromm H."/>
            <person name="Raoult D."/>
            <person name="Greub G."/>
            <person name="Miranda-Saavedra D."/>
            <person name="Chen N."/>
            <person name="Nash P."/>
            <person name="Ginger M.L."/>
            <person name="Horn M."/>
            <person name="Schaap P."/>
            <person name="Caler L."/>
            <person name="Loftus B."/>
        </authorList>
    </citation>
    <scope>NUCLEOTIDE SEQUENCE [LARGE SCALE GENOMIC DNA]</scope>
    <source>
        <strain evidence="6 7">Neff</strain>
    </source>
</reference>
<dbReference type="STRING" id="1257118.L8GU21"/>
<dbReference type="PROSITE" id="PS50181">
    <property type="entry name" value="FBOX"/>
    <property type="match status" value="1"/>
</dbReference>
<feature type="repeat" description="ANK" evidence="3">
    <location>
        <begin position="339"/>
        <end position="368"/>
    </location>
</feature>
<feature type="repeat" description="ANK" evidence="3">
    <location>
        <begin position="297"/>
        <end position="329"/>
    </location>
</feature>
<dbReference type="Pfam" id="PF12796">
    <property type="entry name" value="Ank_2"/>
    <property type="match status" value="3"/>
</dbReference>
<dbReference type="CDD" id="cd09917">
    <property type="entry name" value="F-box_SF"/>
    <property type="match status" value="1"/>
</dbReference>
<evidence type="ECO:0000256" key="1">
    <source>
        <dbReference type="ARBA" id="ARBA00022737"/>
    </source>
</evidence>
<dbReference type="Pfam" id="PF12937">
    <property type="entry name" value="F-box-like"/>
    <property type="match status" value="1"/>
</dbReference>
<feature type="repeat" description="ANK" evidence="3">
    <location>
        <begin position="369"/>
        <end position="403"/>
    </location>
</feature>
<dbReference type="GeneID" id="14917145"/>
<dbReference type="Proteomes" id="UP000011083">
    <property type="component" value="Unassembled WGS sequence"/>
</dbReference>
<dbReference type="Gene3D" id="1.25.40.20">
    <property type="entry name" value="Ankyrin repeat-containing domain"/>
    <property type="match status" value="2"/>
</dbReference>
<name>L8GU21_ACACF</name>
<dbReference type="PANTHER" id="PTHR24123">
    <property type="entry name" value="ANKYRIN REPEAT-CONTAINING"/>
    <property type="match status" value="1"/>
</dbReference>
<sequence length="610" mass="66412">MKALVVVHEVLPVEVMQHVLGMLDVPDLIRAEVVCSAWCGIAESAWHSFDSASVAPPPPPPTAAKRLAVLRRTDTTNEARLNRLIRWCCATGHDRVLQELLATERDRISPGMLNSTGTAGGKQPKGKEDRKQVGITPMHLAASCGSADVIRLLIQAGADVDPLCGSANTPVGLAVTNGFLDAAEVNYIFAWIRNKVLLLHGAKGSGVAGLVNPRQKNSKTKTKRVKGPLFFQAAAGGHVKIMQLLVEQAGEKGPALPVSAEKNTGRLATHFAAEYGRVEALDYLLQQGVDKDAFCRSKRTALHAATVSDQPAAVRFLLDQGAKVHFTSADVRSRLPIPSPLHQAAEAHNEVLVRLFLEFGVDINQREEGGRTPLHAAMDHGPASPRFTRLLLDLGADATAVDDRGQTVFHYLFNQPVKSATVEVCQCLIDAGADPVLGDPFRRLRFFGLAQEGIEVIRLLKQHGVEVDGPDVGSRLLSTAAQNSKFVLELIDLGVEPSSDAERAHLLRLALNRVRWTTSLGQAASSEDDRLINRLLERGMPRFRTPRPDPALFSVNLNMASYLELLPETKQWLAFLIEMPRKWIRGQRTSGQVAELLEFVESLGISLSGF</sequence>
<feature type="region of interest" description="Disordered" evidence="4">
    <location>
        <begin position="109"/>
        <end position="131"/>
    </location>
</feature>
<dbReference type="SMART" id="SM00248">
    <property type="entry name" value="ANK"/>
    <property type="match status" value="6"/>
</dbReference>
<dbReference type="EMBL" id="KB007994">
    <property type="protein sequence ID" value="ELR16452.1"/>
    <property type="molecule type" value="Genomic_DNA"/>
</dbReference>
<keyword evidence="2 3" id="KW-0040">ANK repeat</keyword>
<proteinExistence type="predicted"/>
<dbReference type="InterPro" id="IPR002110">
    <property type="entry name" value="Ankyrin_rpt"/>
</dbReference>
<dbReference type="SUPFAM" id="SSF48403">
    <property type="entry name" value="Ankyrin repeat"/>
    <property type="match status" value="1"/>
</dbReference>
<keyword evidence="7" id="KW-1185">Reference proteome</keyword>
<dbReference type="PROSITE" id="PS50088">
    <property type="entry name" value="ANK_REPEAT"/>
    <property type="match status" value="5"/>
</dbReference>
<feature type="repeat" description="ANK" evidence="3">
    <location>
        <begin position="133"/>
        <end position="161"/>
    </location>
</feature>
<evidence type="ECO:0000313" key="6">
    <source>
        <dbReference type="EMBL" id="ELR16452.1"/>
    </source>
</evidence>
<evidence type="ECO:0000313" key="7">
    <source>
        <dbReference type="Proteomes" id="UP000011083"/>
    </source>
</evidence>
<dbReference type="InterPro" id="IPR051165">
    <property type="entry name" value="Multifunctional_ANK_Repeat"/>
</dbReference>
<protein>
    <submittedName>
        <fullName evidence="6">Ankyrin repeat and Fbox domain containing protein</fullName>
    </submittedName>
</protein>
<dbReference type="PRINTS" id="PR01415">
    <property type="entry name" value="ANKYRIN"/>
</dbReference>
<gene>
    <name evidence="6" type="ORF">ACA1_020940</name>
</gene>
<evidence type="ECO:0000259" key="5">
    <source>
        <dbReference type="PROSITE" id="PS50181"/>
    </source>
</evidence>
<accession>L8GU21</accession>
<dbReference type="OrthoDB" id="19040at2759"/>
<feature type="repeat" description="ANK" evidence="3">
    <location>
        <begin position="264"/>
        <end position="296"/>
    </location>
</feature>
<dbReference type="AlphaFoldDB" id="L8GU21"/>
<organism evidence="6 7">
    <name type="scientific">Acanthamoeba castellanii (strain ATCC 30010 / Neff)</name>
    <dbReference type="NCBI Taxonomy" id="1257118"/>
    <lineage>
        <taxon>Eukaryota</taxon>
        <taxon>Amoebozoa</taxon>
        <taxon>Discosea</taxon>
        <taxon>Longamoebia</taxon>
        <taxon>Centramoebida</taxon>
        <taxon>Acanthamoebidae</taxon>
        <taxon>Acanthamoeba</taxon>
    </lineage>
</organism>
<keyword evidence="1" id="KW-0677">Repeat</keyword>
<dbReference type="InterPro" id="IPR036770">
    <property type="entry name" value="Ankyrin_rpt-contain_sf"/>
</dbReference>
<dbReference type="SUPFAM" id="SSF81383">
    <property type="entry name" value="F-box domain"/>
    <property type="match status" value="1"/>
</dbReference>
<dbReference type="PROSITE" id="PS50297">
    <property type="entry name" value="ANK_REP_REGION"/>
    <property type="match status" value="5"/>
</dbReference>
<dbReference type="InterPro" id="IPR036047">
    <property type="entry name" value="F-box-like_dom_sf"/>
</dbReference>
<dbReference type="KEGG" id="acan:ACA1_020940"/>
<dbReference type="VEuPathDB" id="AmoebaDB:ACA1_020940"/>